<reference evidence="1" key="1">
    <citation type="journal article" date="2023" name="Insect Mol. Biol.">
        <title>Genome sequencing provides insights into the evolution of gene families encoding plant cell wall-degrading enzymes in longhorned beetles.</title>
        <authorList>
            <person name="Shin N.R."/>
            <person name="Okamura Y."/>
            <person name="Kirsch R."/>
            <person name="Pauchet Y."/>
        </authorList>
    </citation>
    <scope>NUCLEOTIDE SEQUENCE</scope>
    <source>
        <strain evidence="1">MMC_N1</strain>
    </source>
</reference>
<evidence type="ECO:0000313" key="2">
    <source>
        <dbReference type="Proteomes" id="UP001162164"/>
    </source>
</evidence>
<dbReference type="EMBL" id="JAPWTJ010001187">
    <property type="protein sequence ID" value="KAJ8973355.1"/>
    <property type="molecule type" value="Genomic_DNA"/>
</dbReference>
<sequence length="81" mass="9192">MSLLCCGIPQKNRYPKIDDEILKKKNEFAVPCVKSTNYEKPSGCCSLLSSFLKDQVGYVHFVKCLVLLKDTYSAIKKFILV</sequence>
<proteinExistence type="predicted"/>
<protein>
    <submittedName>
        <fullName evidence="1">Uncharacterized protein</fullName>
    </submittedName>
</protein>
<name>A0ABQ9J6V3_9CUCU</name>
<comment type="caution">
    <text evidence="1">The sequence shown here is derived from an EMBL/GenBank/DDBJ whole genome shotgun (WGS) entry which is preliminary data.</text>
</comment>
<accession>A0ABQ9J6V3</accession>
<dbReference type="Proteomes" id="UP001162164">
    <property type="component" value="Unassembled WGS sequence"/>
</dbReference>
<organism evidence="1 2">
    <name type="scientific">Molorchus minor</name>
    <dbReference type="NCBI Taxonomy" id="1323400"/>
    <lineage>
        <taxon>Eukaryota</taxon>
        <taxon>Metazoa</taxon>
        <taxon>Ecdysozoa</taxon>
        <taxon>Arthropoda</taxon>
        <taxon>Hexapoda</taxon>
        <taxon>Insecta</taxon>
        <taxon>Pterygota</taxon>
        <taxon>Neoptera</taxon>
        <taxon>Endopterygota</taxon>
        <taxon>Coleoptera</taxon>
        <taxon>Polyphaga</taxon>
        <taxon>Cucujiformia</taxon>
        <taxon>Chrysomeloidea</taxon>
        <taxon>Cerambycidae</taxon>
        <taxon>Lamiinae</taxon>
        <taxon>Monochamini</taxon>
        <taxon>Molorchus</taxon>
    </lineage>
</organism>
<gene>
    <name evidence="1" type="ORF">NQ317_001399</name>
</gene>
<keyword evidence="2" id="KW-1185">Reference proteome</keyword>
<evidence type="ECO:0000313" key="1">
    <source>
        <dbReference type="EMBL" id="KAJ8973355.1"/>
    </source>
</evidence>